<reference evidence="3" key="3">
    <citation type="submission" date="2025-08" db="UniProtKB">
        <authorList>
            <consortium name="Ensembl"/>
        </authorList>
    </citation>
    <scope>IDENTIFICATION</scope>
</reference>
<reference evidence="3" key="4">
    <citation type="submission" date="2025-09" db="UniProtKB">
        <authorList>
            <consortium name="Ensembl"/>
        </authorList>
    </citation>
    <scope>IDENTIFICATION</scope>
</reference>
<evidence type="ECO:0000256" key="1">
    <source>
        <dbReference type="SAM" id="Coils"/>
    </source>
</evidence>
<dbReference type="EMBL" id="EAAA01001383">
    <property type="status" value="NOT_ANNOTATED_CDS"/>
    <property type="molecule type" value="Genomic_DNA"/>
</dbReference>
<protein>
    <recommendedName>
        <fullName evidence="2">BMERB domain-containing protein</fullName>
    </recommendedName>
</protein>
<accession>F6UPR3</accession>
<evidence type="ECO:0000313" key="4">
    <source>
        <dbReference type="Proteomes" id="UP000008144"/>
    </source>
</evidence>
<name>F6UPR3_CIOIN</name>
<dbReference type="Proteomes" id="UP000008144">
    <property type="component" value="Chromosome 2"/>
</dbReference>
<evidence type="ECO:0000259" key="2">
    <source>
        <dbReference type="PROSITE" id="PS51848"/>
    </source>
</evidence>
<dbReference type="AlphaFoldDB" id="F6UPR3"/>
<dbReference type="InterPro" id="IPR050540">
    <property type="entry name" value="F-actin_Monoox_Mical"/>
</dbReference>
<reference evidence="4" key="1">
    <citation type="journal article" date="2002" name="Science">
        <title>The draft genome of Ciona intestinalis: insights into chordate and vertebrate origins.</title>
        <authorList>
            <person name="Dehal P."/>
            <person name="Satou Y."/>
            <person name="Campbell R.K."/>
            <person name="Chapman J."/>
            <person name="Degnan B."/>
            <person name="De Tomaso A."/>
            <person name="Davidson B."/>
            <person name="Di Gregorio A."/>
            <person name="Gelpke M."/>
            <person name="Goodstein D.M."/>
            <person name="Harafuji N."/>
            <person name="Hastings K.E."/>
            <person name="Ho I."/>
            <person name="Hotta K."/>
            <person name="Huang W."/>
            <person name="Kawashima T."/>
            <person name="Lemaire P."/>
            <person name="Martinez D."/>
            <person name="Meinertzhagen I.A."/>
            <person name="Necula S."/>
            <person name="Nonaka M."/>
            <person name="Putnam N."/>
            <person name="Rash S."/>
            <person name="Saiga H."/>
            <person name="Satake M."/>
            <person name="Terry A."/>
            <person name="Yamada L."/>
            <person name="Wang H.G."/>
            <person name="Awazu S."/>
            <person name="Azumi K."/>
            <person name="Boore J."/>
            <person name="Branno M."/>
            <person name="Chin-Bow S."/>
            <person name="DeSantis R."/>
            <person name="Doyle S."/>
            <person name="Francino P."/>
            <person name="Keys D.N."/>
            <person name="Haga S."/>
            <person name="Hayashi H."/>
            <person name="Hino K."/>
            <person name="Imai K.S."/>
            <person name="Inaba K."/>
            <person name="Kano S."/>
            <person name="Kobayashi K."/>
            <person name="Kobayashi M."/>
            <person name="Lee B.I."/>
            <person name="Makabe K.W."/>
            <person name="Manohar C."/>
            <person name="Matassi G."/>
            <person name="Medina M."/>
            <person name="Mochizuki Y."/>
            <person name="Mount S."/>
            <person name="Morishita T."/>
            <person name="Miura S."/>
            <person name="Nakayama A."/>
            <person name="Nishizaka S."/>
            <person name="Nomoto H."/>
            <person name="Ohta F."/>
            <person name="Oishi K."/>
            <person name="Rigoutsos I."/>
            <person name="Sano M."/>
            <person name="Sasaki A."/>
            <person name="Sasakura Y."/>
            <person name="Shoguchi E."/>
            <person name="Shin-i T."/>
            <person name="Spagnuolo A."/>
            <person name="Stainier D."/>
            <person name="Suzuki M.M."/>
            <person name="Tassy O."/>
            <person name="Takatori N."/>
            <person name="Tokuoka M."/>
            <person name="Yagi K."/>
            <person name="Yoshizaki F."/>
            <person name="Wada S."/>
            <person name="Zhang C."/>
            <person name="Hyatt P.D."/>
            <person name="Larimer F."/>
            <person name="Detter C."/>
            <person name="Doggett N."/>
            <person name="Glavina T."/>
            <person name="Hawkins T."/>
            <person name="Richardson P."/>
            <person name="Lucas S."/>
            <person name="Kohara Y."/>
            <person name="Levine M."/>
            <person name="Satoh N."/>
            <person name="Rokhsar D.S."/>
        </authorList>
    </citation>
    <scope>NUCLEOTIDE SEQUENCE [LARGE SCALE GENOMIC DNA]</scope>
</reference>
<dbReference type="GeneTree" id="ENSGT00940000163529"/>
<proteinExistence type="predicted"/>
<reference evidence="3" key="2">
    <citation type="journal article" date="2008" name="Genome Biol.">
        <title>Improved genome assembly and evidence-based global gene model set for the chordate Ciona intestinalis: new insight into intron and operon populations.</title>
        <authorList>
            <person name="Satou Y."/>
            <person name="Mineta K."/>
            <person name="Ogasawara M."/>
            <person name="Sasakura Y."/>
            <person name="Shoguchi E."/>
            <person name="Ueno K."/>
            <person name="Yamada L."/>
            <person name="Matsumoto J."/>
            <person name="Wasserscheid J."/>
            <person name="Dewar K."/>
            <person name="Wiley G.B."/>
            <person name="Macmil S.L."/>
            <person name="Roe B.A."/>
            <person name="Zeller R.W."/>
            <person name="Hastings K.E."/>
            <person name="Lemaire P."/>
            <person name="Lindquist E."/>
            <person name="Endo T."/>
            <person name="Hotta K."/>
            <person name="Inaba K."/>
        </authorList>
    </citation>
    <scope>NUCLEOTIDE SEQUENCE [LARGE SCALE GENOMIC DNA]</scope>
    <source>
        <strain evidence="3">wild type</strain>
    </source>
</reference>
<dbReference type="PROSITE" id="PS51848">
    <property type="entry name" value="BMERB"/>
    <property type="match status" value="1"/>
</dbReference>
<dbReference type="SMART" id="SM01203">
    <property type="entry name" value="DUF3585"/>
    <property type="match status" value="1"/>
</dbReference>
<keyword evidence="4" id="KW-1185">Reference proteome</keyword>
<organism evidence="3 4">
    <name type="scientific">Ciona intestinalis</name>
    <name type="common">Transparent sea squirt</name>
    <name type="synonym">Ascidia intestinalis</name>
    <dbReference type="NCBI Taxonomy" id="7719"/>
    <lineage>
        <taxon>Eukaryota</taxon>
        <taxon>Metazoa</taxon>
        <taxon>Chordata</taxon>
        <taxon>Tunicata</taxon>
        <taxon>Ascidiacea</taxon>
        <taxon>Phlebobranchia</taxon>
        <taxon>Cionidae</taxon>
        <taxon>Ciona</taxon>
    </lineage>
</organism>
<sequence length="192" mass="22625">TPSQIDAKITRRVKIAARRQAKMEAQRRLTRAQAIQRQLEEVEVQQKLLEERGVKLEMLLRETSGHNAGENEDSRTMKKWFDLVQEKNALLRYENELMINQRELQLEDVQSRLQQELRERMATDDTRKTSEQLSQEKEILRKMLEVVEQRDELVGLLEEQRLKEKEDAIDPEVLMMSNKFSAFTGDLSSANR</sequence>
<feature type="coiled-coil region" evidence="1">
    <location>
        <begin position="83"/>
        <end position="150"/>
    </location>
</feature>
<dbReference type="Ensembl" id="ENSCINT00000028932.2">
    <property type="protein sequence ID" value="ENSCINP00000028686.2"/>
    <property type="gene ID" value="ENSCING00000016621.2"/>
</dbReference>
<dbReference type="HOGENOM" id="CLU_119334_0_0_1"/>
<dbReference type="InterPro" id="IPR022735">
    <property type="entry name" value="bMERB_dom"/>
</dbReference>
<dbReference type="Pfam" id="PF12130">
    <property type="entry name" value="bMERB_dom"/>
    <property type="match status" value="1"/>
</dbReference>
<feature type="coiled-coil region" evidence="1">
    <location>
        <begin position="22"/>
        <end position="52"/>
    </location>
</feature>
<dbReference type="InParanoid" id="F6UPR3"/>
<evidence type="ECO:0000313" key="3">
    <source>
        <dbReference type="Ensembl" id="ENSCINP00000028686.2"/>
    </source>
</evidence>
<dbReference type="PANTHER" id="PTHR23167:SF54">
    <property type="entry name" value="[F-ACTIN]-MONOOXYGENASE MICAL"/>
    <property type="match status" value="1"/>
</dbReference>
<feature type="domain" description="BMERB" evidence="2">
    <location>
        <begin position="22"/>
        <end position="173"/>
    </location>
</feature>
<dbReference type="PANTHER" id="PTHR23167">
    <property type="entry name" value="CALPONIN HOMOLOGY DOMAIN-CONTAINING PROTEIN DDB_G0272472-RELATED"/>
    <property type="match status" value="1"/>
</dbReference>
<dbReference type="OMA" id="EAGTECT"/>
<keyword evidence="1" id="KW-0175">Coiled coil</keyword>